<organism evidence="2 3">
    <name type="scientific">Tanacetum coccineum</name>
    <dbReference type="NCBI Taxonomy" id="301880"/>
    <lineage>
        <taxon>Eukaryota</taxon>
        <taxon>Viridiplantae</taxon>
        <taxon>Streptophyta</taxon>
        <taxon>Embryophyta</taxon>
        <taxon>Tracheophyta</taxon>
        <taxon>Spermatophyta</taxon>
        <taxon>Magnoliopsida</taxon>
        <taxon>eudicotyledons</taxon>
        <taxon>Gunneridae</taxon>
        <taxon>Pentapetalae</taxon>
        <taxon>asterids</taxon>
        <taxon>campanulids</taxon>
        <taxon>Asterales</taxon>
        <taxon>Asteraceae</taxon>
        <taxon>Asteroideae</taxon>
        <taxon>Anthemideae</taxon>
        <taxon>Anthemidinae</taxon>
        <taxon>Tanacetum</taxon>
    </lineage>
</organism>
<reference evidence="2" key="1">
    <citation type="journal article" date="2022" name="Int. J. Mol. Sci.">
        <title>Draft Genome of Tanacetum Coccineum: Genomic Comparison of Closely Related Tanacetum-Family Plants.</title>
        <authorList>
            <person name="Yamashiro T."/>
            <person name="Shiraishi A."/>
            <person name="Nakayama K."/>
            <person name="Satake H."/>
        </authorList>
    </citation>
    <scope>NUCLEOTIDE SEQUENCE</scope>
</reference>
<protein>
    <submittedName>
        <fullName evidence="2">Uncharacterized mitochondrial protein-like protein</fullName>
    </submittedName>
</protein>
<evidence type="ECO:0000313" key="2">
    <source>
        <dbReference type="EMBL" id="GJU05052.1"/>
    </source>
</evidence>
<accession>A0ABQ5IXT8</accession>
<dbReference type="SUPFAM" id="SSF56672">
    <property type="entry name" value="DNA/RNA polymerases"/>
    <property type="match status" value="1"/>
</dbReference>
<proteinExistence type="predicted"/>
<dbReference type="EMBL" id="BQNB010021311">
    <property type="protein sequence ID" value="GJU05052.1"/>
    <property type="molecule type" value="Genomic_DNA"/>
</dbReference>
<reference evidence="2" key="2">
    <citation type="submission" date="2022-01" db="EMBL/GenBank/DDBJ databases">
        <authorList>
            <person name="Yamashiro T."/>
            <person name="Shiraishi A."/>
            <person name="Satake H."/>
            <person name="Nakayama K."/>
        </authorList>
    </citation>
    <scope>NUCLEOTIDE SEQUENCE</scope>
</reference>
<dbReference type="InterPro" id="IPR043502">
    <property type="entry name" value="DNA/RNA_pol_sf"/>
</dbReference>
<evidence type="ECO:0000313" key="3">
    <source>
        <dbReference type="Proteomes" id="UP001151760"/>
    </source>
</evidence>
<dbReference type="Proteomes" id="UP001151760">
    <property type="component" value="Unassembled WGS sequence"/>
</dbReference>
<dbReference type="Pfam" id="PF07727">
    <property type="entry name" value="RVT_2"/>
    <property type="match status" value="1"/>
</dbReference>
<gene>
    <name evidence="2" type="ORF">Tco_1121482</name>
</gene>
<evidence type="ECO:0000259" key="1">
    <source>
        <dbReference type="Pfam" id="PF07727"/>
    </source>
</evidence>
<dbReference type="InterPro" id="IPR013103">
    <property type="entry name" value="RVT_2"/>
</dbReference>
<keyword evidence="3" id="KW-1185">Reference proteome</keyword>
<feature type="domain" description="Reverse transcriptase Ty1/copia-type" evidence="1">
    <location>
        <begin position="159"/>
        <end position="298"/>
    </location>
</feature>
<sequence length="496" mass="56127">MLEQFNKFMRALKKLDAHDISDCSSCKLAKFSTLPFNNSVSSSNAPFDLVHSDVWCVGTLTYTPQQNGVAERKHCHLVETTRSFWCPLMFQAYFGEKRFLQLHISFASFVASVHALHEPESYMEAVCKRPIGSRWVYKIKTKSDGSVERYKARIVAKVASSCQWKISQINVKNAFLNGDRNKEVYMKPPPGVPHQLGEVCKLRKALYGLKHAPRAWYEKFFTVVTSLGFVSSHHDSVLYAPRSNTGRILFSLYVDDMIITRDDCDGIELLKAELSHRFAMKDLGLLRYFHHIEVASSPKDGDLKLDPSLYRTIVGSLVYLTMTRPYVVHIVSYFVTTPTTVHWASLGCCPTDSSVSLRLQVEDFTDRTQNVARAVGKLEVEEIYDCIKVTIQSLAAPNWLTSPLPRVYWGGTQHQAMITGPKNLQAELPYEHQPVKRMRTAEVVPATPGWRPALGGPRWLGWDPWSWFTRDATCRGPLGKMAGTIPLQIYGSVVEL</sequence>
<comment type="caution">
    <text evidence="2">The sequence shown here is derived from an EMBL/GenBank/DDBJ whole genome shotgun (WGS) entry which is preliminary data.</text>
</comment>
<name>A0ABQ5IXT8_9ASTR</name>